<accession>A0A392UUA3</accession>
<dbReference type="EMBL" id="LXQA010953675">
    <property type="protein sequence ID" value="MCI78569.1"/>
    <property type="molecule type" value="Genomic_DNA"/>
</dbReference>
<gene>
    <name evidence="2" type="ORF">A2U01_0099839</name>
</gene>
<reference evidence="2 3" key="1">
    <citation type="journal article" date="2018" name="Front. Plant Sci.">
        <title>Red Clover (Trifolium pratense) and Zigzag Clover (T. medium) - A Picture of Genomic Similarities and Differences.</title>
        <authorList>
            <person name="Dluhosova J."/>
            <person name="Istvanek J."/>
            <person name="Nedelnik J."/>
            <person name="Repkova J."/>
        </authorList>
    </citation>
    <scope>NUCLEOTIDE SEQUENCE [LARGE SCALE GENOMIC DNA]</scope>
    <source>
        <strain evidence="3">cv. 10/8</strain>
        <tissue evidence="2">Leaf</tissue>
    </source>
</reference>
<dbReference type="AlphaFoldDB" id="A0A392UUA3"/>
<feature type="compositionally biased region" description="Basic and acidic residues" evidence="1">
    <location>
        <begin position="1"/>
        <end position="11"/>
    </location>
</feature>
<dbReference type="Proteomes" id="UP000265520">
    <property type="component" value="Unassembled WGS sequence"/>
</dbReference>
<evidence type="ECO:0000313" key="2">
    <source>
        <dbReference type="EMBL" id="MCI78569.1"/>
    </source>
</evidence>
<name>A0A392UUA3_9FABA</name>
<feature type="non-terminal residue" evidence="2">
    <location>
        <position position="23"/>
    </location>
</feature>
<keyword evidence="3" id="KW-1185">Reference proteome</keyword>
<organism evidence="2 3">
    <name type="scientific">Trifolium medium</name>
    <dbReference type="NCBI Taxonomy" id="97028"/>
    <lineage>
        <taxon>Eukaryota</taxon>
        <taxon>Viridiplantae</taxon>
        <taxon>Streptophyta</taxon>
        <taxon>Embryophyta</taxon>
        <taxon>Tracheophyta</taxon>
        <taxon>Spermatophyta</taxon>
        <taxon>Magnoliopsida</taxon>
        <taxon>eudicotyledons</taxon>
        <taxon>Gunneridae</taxon>
        <taxon>Pentapetalae</taxon>
        <taxon>rosids</taxon>
        <taxon>fabids</taxon>
        <taxon>Fabales</taxon>
        <taxon>Fabaceae</taxon>
        <taxon>Papilionoideae</taxon>
        <taxon>50 kb inversion clade</taxon>
        <taxon>NPAAA clade</taxon>
        <taxon>Hologalegina</taxon>
        <taxon>IRL clade</taxon>
        <taxon>Trifolieae</taxon>
        <taxon>Trifolium</taxon>
    </lineage>
</organism>
<evidence type="ECO:0000313" key="3">
    <source>
        <dbReference type="Proteomes" id="UP000265520"/>
    </source>
</evidence>
<comment type="caution">
    <text evidence="2">The sequence shown here is derived from an EMBL/GenBank/DDBJ whole genome shotgun (WGS) entry which is preliminary data.</text>
</comment>
<protein>
    <submittedName>
        <fullName evidence="2">Uncharacterized protein</fullName>
    </submittedName>
</protein>
<proteinExistence type="predicted"/>
<feature type="region of interest" description="Disordered" evidence="1">
    <location>
        <begin position="1"/>
        <end position="23"/>
    </location>
</feature>
<evidence type="ECO:0000256" key="1">
    <source>
        <dbReference type="SAM" id="MobiDB-lite"/>
    </source>
</evidence>
<sequence>MPEQTGNHHNDGGGASRTKPQRK</sequence>